<accession>A0A376FYB7</accession>
<reference evidence="1 2" key="1">
    <citation type="submission" date="2018-06" db="EMBL/GenBank/DDBJ databases">
        <authorList>
            <consortium name="Pathogen Informatics"/>
            <person name="Doyle S."/>
        </authorList>
    </citation>
    <scope>NUCLEOTIDE SEQUENCE [LARGE SCALE GENOMIC DNA]</scope>
    <source>
        <strain evidence="1 2">NCTC13456</strain>
    </source>
</reference>
<gene>
    <name evidence="1" type="ORF">NCTC13456_00282</name>
</gene>
<name>A0A376FYB7_9FLAO</name>
<proteinExistence type="predicted"/>
<organism evidence="1 2">
    <name type="scientific">Empedobacter falsenii</name>
    <dbReference type="NCBI Taxonomy" id="343874"/>
    <lineage>
        <taxon>Bacteria</taxon>
        <taxon>Pseudomonadati</taxon>
        <taxon>Bacteroidota</taxon>
        <taxon>Flavobacteriia</taxon>
        <taxon>Flavobacteriales</taxon>
        <taxon>Weeksellaceae</taxon>
        <taxon>Empedobacter</taxon>
    </lineage>
</organism>
<protein>
    <submittedName>
        <fullName evidence="1">Uncharacterized protein</fullName>
    </submittedName>
</protein>
<dbReference type="EMBL" id="UFXS01000001">
    <property type="protein sequence ID" value="STD53064.1"/>
    <property type="molecule type" value="Genomic_DNA"/>
</dbReference>
<dbReference type="AlphaFoldDB" id="A0A376FYB7"/>
<evidence type="ECO:0000313" key="1">
    <source>
        <dbReference type="EMBL" id="STD53064.1"/>
    </source>
</evidence>
<dbReference type="Proteomes" id="UP000254737">
    <property type="component" value="Unassembled WGS sequence"/>
</dbReference>
<sequence length="62" mass="7429">MLSSRDITRMEQIINECDTPDEVCEYCNLFSQYIAEMISNKCLQFEFKNFLRRTANQKINEL</sequence>
<evidence type="ECO:0000313" key="2">
    <source>
        <dbReference type="Proteomes" id="UP000254737"/>
    </source>
</evidence>